<evidence type="ECO:0000256" key="1">
    <source>
        <dbReference type="ARBA" id="ARBA00009764"/>
    </source>
</evidence>
<protein>
    <recommendedName>
        <fullName evidence="5">Flagellar hook-associated protein 2</fullName>
        <shortName evidence="5">HAP2</shortName>
    </recommendedName>
    <alternativeName>
        <fullName evidence="5">Flagellar cap protein</fullName>
    </alternativeName>
</protein>
<dbReference type="PANTHER" id="PTHR30288:SF0">
    <property type="entry name" value="FLAGELLAR HOOK-ASSOCIATED PROTEIN 2"/>
    <property type="match status" value="1"/>
</dbReference>
<dbReference type="RefSeq" id="WP_132525369.1">
    <property type="nucleotide sequence ID" value="NZ_SMFV01000001.1"/>
</dbReference>
<proteinExistence type="inferred from homology"/>
<reference evidence="8 9" key="1">
    <citation type="submission" date="2019-03" db="EMBL/GenBank/DDBJ databases">
        <title>Genomic Encyclopedia of Archaeal and Bacterial Type Strains, Phase II (KMG-II): from individual species to whole genera.</title>
        <authorList>
            <person name="Goeker M."/>
        </authorList>
    </citation>
    <scope>NUCLEOTIDE SEQUENCE [LARGE SCALE GENOMIC DNA]</scope>
    <source>
        <strain evidence="8 9">DSM 24425</strain>
    </source>
</reference>
<dbReference type="OrthoDB" id="9908at2"/>
<evidence type="ECO:0000313" key="8">
    <source>
        <dbReference type="EMBL" id="TCK06642.1"/>
    </source>
</evidence>
<dbReference type="PANTHER" id="PTHR30288">
    <property type="entry name" value="FLAGELLAR CAP/ASSEMBLY PROTEIN FLID"/>
    <property type="match status" value="1"/>
</dbReference>
<feature type="domain" description="Flagellar hook-associated protein 2 C-terminal" evidence="7">
    <location>
        <begin position="226"/>
        <end position="428"/>
    </location>
</feature>
<dbReference type="GO" id="GO:0005576">
    <property type="term" value="C:extracellular region"/>
    <property type="evidence" value="ECO:0007669"/>
    <property type="project" value="UniProtKB-SubCell"/>
</dbReference>
<dbReference type="Pfam" id="PF07195">
    <property type="entry name" value="FliD_C"/>
    <property type="match status" value="1"/>
</dbReference>
<evidence type="ECO:0000259" key="6">
    <source>
        <dbReference type="Pfam" id="PF02465"/>
    </source>
</evidence>
<dbReference type="Proteomes" id="UP000295777">
    <property type="component" value="Unassembled WGS sequence"/>
</dbReference>
<gene>
    <name evidence="8" type="ORF">CLV27_0448</name>
</gene>
<comment type="similarity">
    <text evidence="1 5">Belongs to the FliD family.</text>
</comment>
<keyword evidence="8" id="KW-0966">Cell projection</keyword>
<name>A0A4R1GQ49_9BACT</name>
<keyword evidence="5" id="KW-0964">Secreted</keyword>
<keyword evidence="4 5" id="KW-0975">Bacterial flagellum</keyword>
<dbReference type="InterPro" id="IPR040026">
    <property type="entry name" value="FliD"/>
</dbReference>
<comment type="caution">
    <text evidence="8">The sequence shown here is derived from an EMBL/GenBank/DDBJ whole genome shotgun (WGS) entry which is preliminary data.</text>
</comment>
<keyword evidence="9" id="KW-1185">Reference proteome</keyword>
<evidence type="ECO:0000256" key="3">
    <source>
        <dbReference type="ARBA" id="ARBA00023054"/>
    </source>
</evidence>
<dbReference type="GO" id="GO:0071973">
    <property type="term" value="P:bacterial-type flagellum-dependent cell motility"/>
    <property type="evidence" value="ECO:0007669"/>
    <property type="project" value="TreeGrafter"/>
</dbReference>
<keyword evidence="8" id="KW-0969">Cilium</keyword>
<accession>A0A4R1GQ49</accession>
<evidence type="ECO:0000256" key="5">
    <source>
        <dbReference type="RuleBase" id="RU362066"/>
    </source>
</evidence>
<comment type="subcellular location">
    <subcellularLocation>
        <location evidence="5">Secreted</location>
    </subcellularLocation>
    <subcellularLocation>
        <location evidence="5">Bacterial flagellum</location>
    </subcellularLocation>
</comment>
<organism evidence="8 9">
    <name type="scientific">Phorcysia thermohydrogeniphila</name>
    <dbReference type="NCBI Taxonomy" id="936138"/>
    <lineage>
        <taxon>Bacteria</taxon>
        <taxon>Pseudomonadati</taxon>
        <taxon>Aquificota</taxon>
        <taxon>Aquificia</taxon>
        <taxon>Desulfurobacteriales</taxon>
        <taxon>Desulfurobacteriaceae</taxon>
        <taxon>Phorcysia</taxon>
    </lineage>
</organism>
<dbReference type="InterPro" id="IPR010809">
    <property type="entry name" value="FliD_C"/>
</dbReference>
<evidence type="ECO:0000256" key="4">
    <source>
        <dbReference type="ARBA" id="ARBA00023143"/>
    </source>
</evidence>
<dbReference type="GO" id="GO:0009424">
    <property type="term" value="C:bacterial-type flagellum hook"/>
    <property type="evidence" value="ECO:0007669"/>
    <property type="project" value="UniProtKB-UniRule"/>
</dbReference>
<dbReference type="Pfam" id="PF02465">
    <property type="entry name" value="FliD_N"/>
    <property type="match status" value="1"/>
</dbReference>
<evidence type="ECO:0000313" key="9">
    <source>
        <dbReference type="Proteomes" id="UP000295777"/>
    </source>
</evidence>
<evidence type="ECO:0000259" key="7">
    <source>
        <dbReference type="Pfam" id="PF07195"/>
    </source>
</evidence>
<keyword evidence="3 5" id="KW-0175">Coiled coil</keyword>
<dbReference type="AlphaFoldDB" id="A0A4R1GQ49"/>
<feature type="coiled-coil region" evidence="5">
    <location>
        <begin position="385"/>
        <end position="433"/>
    </location>
</feature>
<feature type="domain" description="Flagellar hook-associated protein 2 N-terminal" evidence="6">
    <location>
        <begin position="14"/>
        <end position="110"/>
    </location>
</feature>
<evidence type="ECO:0000256" key="2">
    <source>
        <dbReference type="ARBA" id="ARBA00011255"/>
    </source>
</evidence>
<dbReference type="EMBL" id="SMFV01000001">
    <property type="protein sequence ID" value="TCK06642.1"/>
    <property type="molecule type" value="Genomic_DNA"/>
</dbReference>
<dbReference type="GO" id="GO:0009421">
    <property type="term" value="C:bacterial-type flagellum filament cap"/>
    <property type="evidence" value="ECO:0007669"/>
    <property type="project" value="InterPro"/>
</dbReference>
<comment type="function">
    <text evidence="5">Required for morphogenesis and for the elongation of the flagellar filament by facilitating polymerization of the flagellin monomers at the tip of growing filament. Forms a capping structure, which prevents flagellin subunits (transported through the central channel of the flagellum) from leaking out without polymerization at the distal end.</text>
</comment>
<comment type="subunit">
    <text evidence="2 5">Homopentamer.</text>
</comment>
<sequence length="449" mass="49287">MAGEFYISNLAGTFDYQTILDAYYQAQMQPVLMLQEQESTLNSKISAINEFQDLISNFYNVFDELTSTNILEQKVAFSSDESVLSVKVTDPLKAQVGSYDVTVKQLAKNDVWLSVNGVASTDSVPATTAGTLQISYAGTVIATVDYDTDTNTSTPSTLQEIASAINSAQDKVIASVIYDGSQYRLLLSGKDTGETNVISITEIGSGDLLDQLQLGDSYTSSHVQQAQDAIITLYGQDISSPTNTFNEAIPGLELSVKATSSTAVSITVENDYTSFEETFQNFINAYNSIVDFVQTESSKDGRLSGNTTLQMIRSSILSKLQPLFDNNLIDVDKDTGHLTLDSLALEDMLSSTPESVESLLQSLKTNLYDYLIYLKSPSGPVDAYEKSLENQKSYLEEQISEMQKLITEQVEQFRQELIQVQLLQEEMEAIRAKIVSVFGNTSLLPTTSS</sequence>
<dbReference type="GO" id="GO:0007155">
    <property type="term" value="P:cell adhesion"/>
    <property type="evidence" value="ECO:0007669"/>
    <property type="project" value="InterPro"/>
</dbReference>
<keyword evidence="8" id="KW-0282">Flagellum</keyword>
<dbReference type="InterPro" id="IPR003481">
    <property type="entry name" value="FliD_N"/>
</dbReference>